<feature type="region of interest" description="Disordered" evidence="1">
    <location>
        <begin position="18"/>
        <end position="52"/>
    </location>
</feature>
<protein>
    <submittedName>
        <fullName evidence="2">Uncharacterized protein</fullName>
    </submittedName>
</protein>
<reference evidence="2 3" key="1">
    <citation type="submission" date="2020-08" db="EMBL/GenBank/DDBJ databases">
        <title>Sequencing the genomes of 1000 actinobacteria strains.</title>
        <authorList>
            <person name="Klenk H.-P."/>
        </authorList>
    </citation>
    <scope>NUCLEOTIDE SEQUENCE [LARGE SCALE GENOMIC DNA]</scope>
    <source>
        <strain evidence="2 3">DSM 102030</strain>
    </source>
</reference>
<proteinExistence type="predicted"/>
<dbReference type="AlphaFoldDB" id="A0A7W7RJ23"/>
<comment type="caution">
    <text evidence="2">The sequence shown here is derived from an EMBL/GenBank/DDBJ whole genome shotgun (WGS) entry which is preliminary data.</text>
</comment>
<dbReference type="Proteomes" id="UP000523007">
    <property type="component" value="Unassembled WGS sequence"/>
</dbReference>
<evidence type="ECO:0000256" key="1">
    <source>
        <dbReference type="SAM" id="MobiDB-lite"/>
    </source>
</evidence>
<dbReference type="EMBL" id="JACHJT010000001">
    <property type="protein sequence ID" value="MBB4932782.1"/>
    <property type="molecule type" value="Genomic_DNA"/>
</dbReference>
<feature type="compositionally biased region" description="Polar residues" evidence="1">
    <location>
        <begin position="27"/>
        <end position="44"/>
    </location>
</feature>
<organism evidence="2 3">
    <name type="scientific">Lipingzhangella halophila</name>
    <dbReference type="NCBI Taxonomy" id="1783352"/>
    <lineage>
        <taxon>Bacteria</taxon>
        <taxon>Bacillati</taxon>
        <taxon>Actinomycetota</taxon>
        <taxon>Actinomycetes</taxon>
        <taxon>Streptosporangiales</taxon>
        <taxon>Nocardiopsidaceae</taxon>
        <taxon>Lipingzhangella</taxon>
    </lineage>
</organism>
<evidence type="ECO:0000313" key="2">
    <source>
        <dbReference type="EMBL" id="MBB4932782.1"/>
    </source>
</evidence>
<evidence type="ECO:0000313" key="3">
    <source>
        <dbReference type="Proteomes" id="UP000523007"/>
    </source>
</evidence>
<name>A0A7W7RJ23_9ACTN</name>
<keyword evidence="3" id="KW-1185">Reference proteome</keyword>
<gene>
    <name evidence="2" type="ORF">F4561_003602</name>
</gene>
<sequence length="230" mass="24065">MGAGRGCWERVGEIPVSHSSDELVGMSDSNTSDGDGGISTASTQERARGGLHVGGEESDAVPMLDPGGVPPIHAEAWHWTLEQRRGDGSLPTGGEIAAAFGRKQRWGGSSSSEVSRAHLITRPRECGLSRDRRRDCVRAACAVRTQTKDDAERVGKNGVVGLALGPRTLPWGMVLDCALLIREPSPRPWGSGVPRGRDAGHGSMAVLGAVGAHQIGGAFRDGEHSDHGVG</sequence>
<accession>A0A7W7RJ23</accession>